<dbReference type="InterPro" id="IPR015655">
    <property type="entry name" value="PP2C"/>
</dbReference>
<feature type="domain" description="PPM-type phosphatase" evidence="1">
    <location>
        <begin position="1"/>
        <end position="71"/>
    </location>
</feature>
<name>A0A2G2ZSV0_CAPAN</name>
<dbReference type="Pfam" id="PF00481">
    <property type="entry name" value="PP2C"/>
    <property type="match status" value="1"/>
</dbReference>
<dbReference type="SUPFAM" id="SSF81606">
    <property type="entry name" value="PP2C-like"/>
    <property type="match status" value="1"/>
</dbReference>
<dbReference type="Gramene" id="PHT85059">
    <property type="protein sequence ID" value="PHT85059"/>
    <property type="gene ID" value="T459_13502"/>
</dbReference>
<reference evidence="2 3" key="2">
    <citation type="journal article" date="2017" name="Genome Biol.">
        <title>New reference genome sequences of hot pepper reveal the massive evolution of plant disease-resistance genes by retroduplication.</title>
        <authorList>
            <person name="Kim S."/>
            <person name="Park J."/>
            <person name="Yeom S.I."/>
            <person name="Kim Y.M."/>
            <person name="Seo E."/>
            <person name="Kim K.T."/>
            <person name="Kim M.S."/>
            <person name="Lee J.M."/>
            <person name="Cheong K."/>
            <person name="Shin H.S."/>
            <person name="Kim S.B."/>
            <person name="Han K."/>
            <person name="Lee J."/>
            <person name="Park M."/>
            <person name="Lee H.A."/>
            <person name="Lee H.Y."/>
            <person name="Lee Y."/>
            <person name="Oh S."/>
            <person name="Lee J.H."/>
            <person name="Choi E."/>
            <person name="Choi E."/>
            <person name="Lee S.E."/>
            <person name="Jeon J."/>
            <person name="Kim H."/>
            <person name="Choi G."/>
            <person name="Song H."/>
            <person name="Lee J."/>
            <person name="Lee S.C."/>
            <person name="Kwon J.K."/>
            <person name="Lee H.Y."/>
            <person name="Koo N."/>
            <person name="Hong Y."/>
            <person name="Kim R.W."/>
            <person name="Kang W.H."/>
            <person name="Huh J.H."/>
            <person name="Kang B.C."/>
            <person name="Yang T.J."/>
            <person name="Lee Y.H."/>
            <person name="Bennetzen J.L."/>
            <person name="Choi D."/>
        </authorList>
    </citation>
    <scope>NUCLEOTIDE SEQUENCE [LARGE SCALE GENOMIC DNA]</scope>
    <source>
        <strain evidence="3">cv. CM334</strain>
    </source>
</reference>
<reference evidence="2 3" key="1">
    <citation type="journal article" date="2014" name="Nat. Genet.">
        <title>Genome sequence of the hot pepper provides insights into the evolution of pungency in Capsicum species.</title>
        <authorList>
            <person name="Kim S."/>
            <person name="Park M."/>
            <person name="Yeom S.I."/>
            <person name="Kim Y.M."/>
            <person name="Lee J.M."/>
            <person name="Lee H.A."/>
            <person name="Seo E."/>
            <person name="Choi J."/>
            <person name="Cheong K."/>
            <person name="Kim K.T."/>
            <person name="Jung K."/>
            <person name="Lee G.W."/>
            <person name="Oh S.K."/>
            <person name="Bae C."/>
            <person name="Kim S.B."/>
            <person name="Lee H.Y."/>
            <person name="Kim S.Y."/>
            <person name="Kim M.S."/>
            <person name="Kang B.C."/>
            <person name="Jo Y.D."/>
            <person name="Yang H.B."/>
            <person name="Jeong H.J."/>
            <person name="Kang W.H."/>
            <person name="Kwon J.K."/>
            <person name="Shin C."/>
            <person name="Lim J.Y."/>
            <person name="Park J.H."/>
            <person name="Huh J.H."/>
            <person name="Kim J.S."/>
            <person name="Kim B.D."/>
            <person name="Cohen O."/>
            <person name="Paran I."/>
            <person name="Suh M.C."/>
            <person name="Lee S.B."/>
            <person name="Kim Y.K."/>
            <person name="Shin Y."/>
            <person name="Noh S.J."/>
            <person name="Park J."/>
            <person name="Seo Y.S."/>
            <person name="Kwon S.Y."/>
            <person name="Kim H.A."/>
            <person name="Park J.M."/>
            <person name="Kim H.J."/>
            <person name="Choi S.B."/>
            <person name="Bosland P.W."/>
            <person name="Reeves G."/>
            <person name="Jo S.H."/>
            <person name="Lee B.W."/>
            <person name="Cho H.T."/>
            <person name="Choi H.S."/>
            <person name="Lee M.S."/>
            <person name="Yu Y."/>
            <person name="Do Choi Y."/>
            <person name="Park B.S."/>
            <person name="van Deynze A."/>
            <person name="Ashrafi H."/>
            <person name="Hill T."/>
            <person name="Kim W.T."/>
            <person name="Pai H.S."/>
            <person name="Ahn H.K."/>
            <person name="Yeam I."/>
            <person name="Giovannoni J.J."/>
            <person name="Rose J.K."/>
            <person name="Sorensen I."/>
            <person name="Lee S.J."/>
            <person name="Kim R.W."/>
            <person name="Choi I.Y."/>
            <person name="Choi B.S."/>
            <person name="Lim J.S."/>
            <person name="Lee Y.H."/>
            <person name="Choi D."/>
        </authorList>
    </citation>
    <scope>NUCLEOTIDE SEQUENCE [LARGE SCALE GENOMIC DNA]</scope>
    <source>
        <strain evidence="3">cv. CM334</strain>
    </source>
</reference>
<organism evidence="2 3">
    <name type="scientific">Capsicum annuum</name>
    <name type="common">Capsicum pepper</name>
    <dbReference type="NCBI Taxonomy" id="4072"/>
    <lineage>
        <taxon>Eukaryota</taxon>
        <taxon>Viridiplantae</taxon>
        <taxon>Streptophyta</taxon>
        <taxon>Embryophyta</taxon>
        <taxon>Tracheophyta</taxon>
        <taxon>Spermatophyta</taxon>
        <taxon>Magnoliopsida</taxon>
        <taxon>eudicotyledons</taxon>
        <taxon>Gunneridae</taxon>
        <taxon>Pentapetalae</taxon>
        <taxon>asterids</taxon>
        <taxon>lamiids</taxon>
        <taxon>Solanales</taxon>
        <taxon>Solanaceae</taxon>
        <taxon>Solanoideae</taxon>
        <taxon>Capsiceae</taxon>
        <taxon>Capsicum</taxon>
    </lineage>
</organism>
<evidence type="ECO:0000259" key="1">
    <source>
        <dbReference type="PROSITE" id="PS51746"/>
    </source>
</evidence>
<dbReference type="PANTHER" id="PTHR13832:SF673">
    <property type="entry name" value="PROTEIN PHOSPHATASE 2C 27-RELATED"/>
    <property type="match status" value="1"/>
</dbReference>
<dbReference type="PANTHER" id="PTHR13832">
    <property type="entry name" value="PROTEIN PHOSPHATASE 2C"/>
    <property type="match status" value="1"/>
</dbReference>
<accession>A0A2G2ZSV0</accession>
<dbReference type="PROSITE" id="PS51746">
    <property type="entry name" value="PPM_2"/>
    <property type="match status" value="1"/>
</dbReference>
<dbReference type="EMBL" id="AYRZ02000004">
    <property type="protein sequence ID" value="PHT85059.1"/>
    <property type="molecule type" value="Genomic_DNA"/>
</dbReference>
<sequence>MIVANAGDCRAVLEKRGSAYPLSAEPELQETLLTEDMSFLIMGCDGLWDVMSSQCAVTMGRKELMLHNDPE</sequence>
<proteinExistence type="predicted"/>
<dbReference type="GO" id="GO:0004722">
    <property type="term" value="F:protein serine/threonine phosphatase activity"/>
    <property type="evidence" value="ECO:0007669"/>
    <property type="project" value="InterPro"/>
</dbReference>
<gene>
    <name evidence="2" type="ORF">T459_13502</name>
</gene>
<dbReference type="Gene3D" id="3.60.40.10">
    <property type="entry name" value="PPM-type phosphatase domain"/>
    <property type="match status" value="1"/>
</dbReference>
<comment type="caution">
    <text evidence="2">The sequence shown here is derived from an EMBL/GenBank/DDBJ whole genome shotgun (WGS) entry which is preliminary data.</text>
</comment>
<dbReference type="InterPro" id="IPR036457">
    <property type="entry name" value="PPM-type-like_dom_sf"/>
</dbReference>
<evidence type="ECO:0000313" key="2">
    <source>
        <dbReference type="EMBL" id="PHT85059.1"/>
    </source>
</evidence>
<dbReference type="Proteomes" id="UP000222542">
    <property type="component" value="Unassembled WGS sequence"/>
</dbReference>
<evidence type="ECO:0000313" key="3">
    <source>
        <dbReference type="Proteomes" id="UP000222542"/>
    </source>
</evidence>
<keyword evidence="3" id="KW-1185">Reference proteome</keyword>
<dbReference type="AlphaFoldDB" id="A0A2G2ZSV0"/>
<protein>
    <recommendedName>
        <fullName evidence="1">PPM-type phosphatase domain-containing protein</fullName>
    </recommendedName>
</protein>
<dbReference type="InterPro" id="IPR001932">
    <property type="entry name" value="PPM-type_phosphatase-like_dom"/>
</dbReference>